<dbReference type="BioCyc" id="CNIT1237085:G1324-2862-MONOMER"/>
<evidence type="ECO:0000313" key="3">
    <source>
        <dbReference type="Proteomes" id="UP000008037"/>
    </source>
</evidence>
<dbReference type="InterPro" id="IPR001959">
    <property type="entry name" value="Transposase"/>
</dbReference>
<sequence>MTRHIRRFSKNIWVSKIQAKREVHSSTYPQYRGFRIRDNKLALSHIGAIKFKMHRIPIGKLKTCTIIIDIDQWYCYIATDDGIEEIDVKADTNKPVRIDVGLLNSLTLSNGKVIQNSLDFEAQVTKIKHLQKSLSRKQKDSKNREKVKISLAKACRKIRRQRDDFVHKASKLLADEYTLIVFEKLNINNMVKNHSLASAIMDICHLGKKLREYTLPTT</sequence>
<dbReference type="STRING" id="1237085.Ngar_c28620"/>
<dbReference type="HOGENOM" id="CLU_032903_0_1_2"/>
<dbReference type="AlphaFoldDB" id="K0IEK2"/>
<keyword evidence="3" id="KW-1185">Reference proteome</keyword>
<dbReference type="NCBIfam" id="NF040570">
    <property type="entry name" value="guided_TnpB"/>
    <property type="match status" value="1"/>
</dbReference>
<dbReference type="Proteomes" id="UP000008037">
    <property type="component" value="Chromosome"/>
</dbReference>
<organism evidence="2 3">
    <name type="scientific">Nitrososphaera gargensis (strain Ga9.2)</name>
    <dbReference type="NCBI Taxonomy" id="1237085"/>
    <lineage>
        <taxon>Archaea</taxon>
        <taxon>Nitrososphaerota</taxon>
        <taxon>Nitrososphaeria</taxon>
        <taxon>Nitrososphaerales</taxon>
        <taxon>Nitrososphaeraceae</taxon>
        <taxon>Nitrososphaera</taxon>
    </lineage>
</organism>
<dbReference type="Pfam" id="PF01385">
    <property type="entry name" value="OrfB_IS605"/>
    <property type="match status" value="1"/>
</dbReference>
<name>K0IEK2_NITGG</name>
<feature type="domain" description="Probable transposase IS891/IS1136/IS1341" evidence="1">
    <location>
        <begin position="84"/>
        <end position="193"/>
    </location>
</feature>
<proteinExistence type="predicted"/>
<evidence type="ECO:0000259" key="1">
    <source>
        <dbReference type="Pfam" id="PF01385"/>
    </source>
</evidence>
<gene>
    <name evidence="2" type="ordered locus">Ngar_c28620</name>
</gene>
<accession>K0IEK2</accession>
<dbReference type="KEGG" id="nga:Ngar_c28620"/>
<dbReference type="PATRIC" id="fig|1237085.11.peg.2836"/>
<dbReference type="GeneID" id="13794881"/>
<protein>
    <submittedName>
        <fullName evidence="2">Putative transposase, IS605 OrfB family</fullName>
    </submittedName>
</protein>
<dbReference type="EMBL" id="CP002408">
    <property type="protein sequence ID" value="AFU59781.1"/>
    <property type="molecule type" value="Genomic_DNA"/>
</dbReference>
<dbReference type="InParanoid" id="K0IEK2"/>
<evidence type="ECO:0000313" key="2">
    <source>
        <dbReference type="EMBL" id="AFU59781.1"/>
    </source>
</evidence>
<dbReference type="RefSeq" id="WP_015020315.1">
    <property type="nucleotide sequence ID" value="NC_018719.1"/>
</dbReference>
<reference evidence="2 3" key="1">
    <citation type="journal article" date="2012" name="Environ. Microbiol.">
        <title>The genome of the ammonia-oxidizing Candidatus Nitrososphaera gargensis: insights into metabolic versatility and environmental adaptations.</title>
        <authorList>
            <person name="Spang A."/>
            <person name="Poehlein A."/>
            <person name="Offre P."/>
            <person name="Zumbragel S."/>
            <person name="Haider S."/>
            <person name="Rychlik N."/>
            <person name="Nowka B."/>
            <person name="Schmeisser C."/>
            <person name="Lebedeva E.V."/>
            <person name="Rattei T."/>
            <person name="Bohm C."/>
            <person name="Schmid M."/>
            <person name="Galushko A."/>
            <person name="Hatzenpichler R."/>
            <person name="Weinmaier T."/>
            <person name="Daniel R."/>
            <person name="Schleper C."/>
            <person name="Spieck E."/>
            <person name="Streit W."/>
            <person name="Wagner M."/>
        </authorList>
    </citation>
    <scope>NUCLEOTIDE SEQUENCE [LARGE SCALE GENOMIC DNA]</scope>
    <source>
        <strain evidence="3">Ga9.2</strain>
    </source>
</reference>